<reference evidence="2 3" key="1">
    <citation type="journal article" date="2018" name="Mol. Biol. Evol.">
        <title>Broad Genomic Sampling Reveals a Smut Pathogenic Ancestry of the Fungal Clade Ustilaginomycotina.</title>
        <authorList>
            <person name="Kijpornyongpan T."/>
            <person name="Mondo S.J."/>
            <person name="Barry K."/>
            <person name="Sandor L."/>
            <person name="Lee J."/>
            <person name="Lipzen A."/>
            <person name="Pangilinan J."/>
            <person name="LaButti K."/>
            <person name="Hainaut M."/>
            <person name="Henrissat B."/>
            <person name="Grigoriev I.V."/>
            <person name="Spatafora J.W."/>
            <person name="Aime M.C."/>
        </authorList>
    </citation>
    <scope>NUCLEOTIDE SEQUENCE [LARGE SCALE GENOMIC DNA]</scope>
    <source>
        <strain evidence="2 3">MCA 4186</strain>
    </source>
</reference>
<dbReference type="GeneID" id="37266560"/>
<accession>A0A316ZKF1</accession>
<feature type="compositionally biased region" description="Low complexity" evidence="1">
    <location>
        <begin position="283"/>
        <end position="292"/>
    </location>
</feature>
<sequence length="367" mass="39916">MQVACFSLLSPRPSCRAITLSPASPPSVVAVSATATVDLPLLASCTSAPSAAASTDTPTAAAAQARRATASRRLLDLRPWRTARRWMRRCNCTTTPLPPRPPSSRTACRRLATPSARAPARPTTRAAQAGAPAQREGQRRARGSRRRLSRSCRSVCRPCPTRRVCPSRCRRAMSECGAPVKAWACWRHGLNTIHRLTCPLPFASPQRHEPSHQRHGRQLAARRLLHRGVRGAPLFTFFSLCSHPLTLFAFSQPRRRADFSRLRPRASRAAVGQQPSRHRRHSAAPSLPAPAAFDLRPAPHPRRATHGSGRAARAGAQRSAMESERSTGRHSESARLHERRTCGGPAHCLDGQSGRGHGGHVGPSHSM</sequence>
<evidence type="ECO:0000313" key="3">
    <source>
        <dbReference type="Proteomes" id="UP000245946"/>
    </source>
</evidence>
<dbReference type="Proteomes" id="UP000245946">
    <property type="component" value="Unassembled WGS sequence"/>
</dbReference>
<proteinExistence type="predicted"/>
<evidence type="ECO:0000256" key="1">
    <source>
        <dbReference type="SAM" id="MobiDB-lite"/>
    </source>
</evidence>
<feature type="compositionally biased region" description="Low complexity" evidence="1">
    <location>
        <begin position="103"/>
        <end position="135"/>
    </location>
</feature>
<evidence type="ECO:0000313" key="2">
    <source>
        <dbReference type="EMBL" id="PWO00856.1"/>
    </source>
</evidence>
<dbReference type="AlphaFoldDB" id="A0A316ZKF1"/>
<gene>
    <name evidence="2" type="ORF">FA09DRAFT_116386</name>
</gene>
<organism evidence="2 3">
    <name type="scientific">Tilletiopsis washingtonensis</name>
    <dbReference type="NCBI Taxonomy" id="58919"/>
    <lineage>
        <taxon>Eukaryota</taxon>
        <taxon>Fungi</taxon>
        <taxon>Dikarya</taxon>
        <taxon>Basidiomycota</taxon>
        <taxon>Ustilaginomycotina</taxon>
        <taxon>Exobasidiomycetes</taxon>
        <taxon>Entylomatales</taxon>
        <taxon>Entylomatales incertae sedis</taxon>
        <taxon>Tilletiopsis</taxon>
    </lineage>
</organism>
<protein>
    <submittedName>
        <fullName evidence="2">Uncharacterized protein</fullName>
    </submittedName>
</protein>
<feature type="compositionally biased region" description="Basic and acidic residues" evidence="1">
    <location>
        <begin position="321"/>
        <end position="341"/>
    </location>
</feature>
<name>A0A316ZKF1_9BASI</name>
<keyword evidence="3" id="KW-1185">Reference proteome</keyword>
<dbReference type="RefSeq" id="XP_025601134.1">
    <property type="nucleotide sequence ID" value="XM_025739014.1"/>
</dbReference>
<feature type="compositionally biased region" description="Low complexity" evidence="1">
    <location>
        <begin position="306"/>
        <end position="320"/>
    </location>
</feature>
<dbReference type="EMBL" id="KZ819284">
    <property type="protein sequence ID" value="PWO00856.1"/>
    <property type="molecule type" value="Genomic_DNA"/>
</dbReference>
<feature type="region of interest" description="Disordered" evidence="1">
    <location>
        <begin position="260"/>
        <end position="367"/>
    </location>
</feature>
<feature type="region of interest" description="Disordered" evidence="1">
    <location>
        <begin position="91"/>
        <end position="146"/>
    </location>
</feature>